<dbReference type="Proteomes" id="UP001597327">
    <property type="component" value="Unassembled WGS sequence"/>
</dbReference>
<accession>A0ABW4JU73</accession>
<dbReference type="PANTHER" id="PTHR47473">
    <property type="entry name" value="BTA1P"/>
    <property type="match status" value="1"/>
</dbReference>
<dbReference type="Pfam" id="PF11899">
    <property type="entry name" value="DUF3419"/>
    <property type="match status" value="1"/>
</dbReference>
<keyword evidence="3" id="KW-1185">Reference proteome</keyword>
<dbReference type="InterPro" id="IPR021829">
    <property type="entry name" value="DUF3419"/>
</dbReference>
<sequence length="429" mass="47910">MTNGAAASSLEASKSRLSKAVHRSSIVSAEGMLERLFTFAFKGLVYPQIWEDPEVDMAALRLGPGSRMVAIASGGCNVMSYLTADPASITAVDLNRAHVALGRLKLLAARLLPNYDTFYRFFGEADEKANIAAYERFLRDALDAESRAYWEGRDLAGWGRKRITLFSRDLYHHGLLGYFIGIGHLVARLYGIDPKDIARARTLDEQRSFFDTALAPIFDKRLVRWATSKKMSLYGLGIPPAQYDALVTASAERDMSAVLRQRLEKLACNFSLSDNYFAWQAFTRGYAPQAQTQGQGESTGPSGPLPPYLKREHFDTIRERAERVQVINRNFAEHLQGCADDSLDAYVLLDAQDWMTDQQLNELWSEITRTAAPGARVIFRTAAEPTLLPGRVADDILAQWTYEADESLKFGAMDRSSIYGGFHLYVFKG</sequence>
<organism evidence="2 3">
    <name type="scientific">Roseibium aestuarii</name>
    <dbReference type="NCBI Taxonomy" id="2600299"/>
    <lineage>
        <taxon>Bacteria</taxon>
        <taxon>Pseudomonadati</taxon>
        <taxon>Pseudomonadota</taxon>
        <taxon>Alphaproteobacteria</taxon>
        <taxon>Hyphomicrobiales</taxon>
        <taxon>Stappiaceae</taxon>
        <taxon>Roseibium</taxon>
    </lineage>
</organism>
<dbReference type="PANTHER" id="PTHR47473:SF1">
    <property type="entry name" value="METHYLTRANSFERASE DOMAIN-CONTAINING PROTEIN"/>
    <property type="match status" value="1"/>
</dbReference>
<protein>
    <submittedName>
        <fullName evidence="2">DUF3419 family protein</fullName>
    </submittedName>
</protein>
<proteinExistence type="predicted"/>
<feature type="compositionally biased region" description="Polar residues" evidence="1">
    <location>
        <begin position="289"/>
        <end position="301"/>
    </location>
</feature>
<comment type="caution">
    <text evidence="2">The sequence shown here is derived from an EMBL/GenBank/DDBJ whole genome shotgun (WGS) entry which is preliminary data.</text>
</comment>
<gene>
    <name evidence="2" type="ORF">ACFSC7_06725</name>
</gene>
<dbReference type="RefSeq" id="WP_149891035.1">
    <property type="nucleotide sequence ID" value="NZ_JBHUFA010000001.1"/>
</dbReference>
<reference evidence="3" key="1">
    <citation type="journal article" date="2019" name="Int. J. Syst. Evol. Microbiol.">
        <title>The Global Catalogue of Microorganisms (GCM) 10K type strain sequencing project: providing services to taxonomists for standard genome sequencing and annotation.</title>
        <authorList>
            <consortium name="The Broad Institute Genomics Platform"/>
            <consortium name="The Broad Institute Genome Sequencing Center for Infectious Disease"/>
            <person name="Wu L."/>
            <person name="Ma J."/>
        </authorList>
    </citation>
    <scope>NUCLEOTIDE SEQUENCE [LARGE SCALE GENOMIC DNA]</scope>
    <source>
        <strain evidence="3">JCM 3369</strain>
    </source>
</reference>
<dbReference type="SUPFAM" id="SSF53335">
    <property type="entry name" value="S-adenosyl-L-methionine-dependent methyltransferases"/>
    <property type="match status" value="1"/>
</dbReference>
<evidence type="ECO:0000313" key="3">
    <source>
        <dbReference type="Proteomes" id="UP001597327"/>
    </source>
</evidence>
<dbReference type="EMBL" id="JBHUFA010000001">
    <property type="protein sequence ID" value="MFD1695204.1"/>
    <property type="molecule type" value="Genomic_DNA"/>
</dbReference>
<feature type="region of interest" description="Disordered" evidence="1">
    <location>
        <begin position="288"/>
        <end position="307"/>
    </location>
</feature>
<evidence type="ECO:0000313" key="2">
    <source>
        <dbReference type="EMBL" id="MFD1695204.1"/>
    </source>
</evidence>
<dbReference type="InterPro" id="IPR029063">
    <property type="entry name" value="SAM-dependent_MTases_sf"/>
</dbReference>
<name>A0ABW4JU73_9HYPH</name>
<evidence type="ECO:0000256" key="1">
    <source>
        <dbReference type="SAM" id="MobiDB-lite"/>
    </source>
</evidence>